<dbReference type="EMBL" id="BDIP01000064">
    <property type="protein sequence ID" value="GIQ79841.1"/>
    <property type="molecule type" value="Genomic_DNA"/>
</dbReference>
<protein>
    <submittedName>
        <fullName evidence="2">Uncharacterized protein</fullName>
    </submittedName>
</protein>
<accession>A0A9K3GF33</accession>
<organism evidence="2 3">
    <name type="scientific">Kipferlia bialata</name>
    <dbReference type="NCBI Taxonomy" id="797122"/>
    <lineage>
        <taxon>Eukaryota</taxon>
        <taxon>Metamonada</taxon>
        <taxon>Carpediemonas-like organisms</taxon>
        <taxon>Kipferlia</taxon>
    </lineage>
</organism>
<feature type="coiled-coil region" evidence="1">
    <location>
        <begin position="118"/>
        <end position="145"/>
    </location>
</feature>
<feature type="coiled-coil region" evidence="1">
    <location>
        <begin position="10"/>
        <end position="75"/>
    </location>
</feature>
<feature type="coiled-coil region" evidence="1">
    <location>
        <begin position="303"/>
        <end position="358"/>
    </location>
</feature>
<name>A0A9K3GF33_9EUKA</name>
<dbReference type="Proteomes" id="UP000265618">
    <property type="component" value="Unassembled WGS sequence"/>
</dbReference>
<gene>
    <name evidence="2" type="ORF">KIPB_000543</name>
</gene>
<keyword evidence="1" id="KW-0175">Coiled coil</keyword>
<proteinExistence type="predicted"/>
<evidence type="ECO:0000313" key="2">
    <source>
        <dbReference type="EMBL" id="GIQ79841.1"/>
    </source>
</evidence>
<dbReference type="AlphaFoldDB" id="A0A9K3GF33"/>
<evidence type="ECO:0000256" key="1">
    <source>
        <dbReference type="SAM" id="Coils"/>
    </source>
</evidence>
<feature type="non-terminal residue" evidence="2">
    <location>
        <position position="1"/>
    </location>
</feature>
<evidence type="ECO:0000313" key="3">
    <source>
        <dbReference type="Proteomes" id="UP000265618"/>
    </source>
</evidence>
<keyword evidence="3" id="KW-1185">Reference proteome</keyword>
<feature type="coiled-coil region" evidence="1">
    <location>
        <begin position="174"/>
        <end position="222"/>
    </location>
</feature>
<reference evidence="2 3" key="1">
    <citation type="journal article" date="2018" name="PLoS ONE">
        <title>The draft genome of Kipferlia bialata reveals reductive genome evolution in fornicate parasites.</title>
        <authorList>
            <person name="Tanifuji G."/>
            <person name="Takabayashi S."/>
            <person name="Kume K."/>
            <person name="Takagi M."/>
            <person name="Nakayama T."/>
            <person name="Kamikawa R."/>
            <person name="Inagaki Y."/>
            <person name="Hashimoto T."/>
        </authorList>
    </citation>
    <scope>NUCLEOTIDE SEQUENCE [LARGE SCALE GENOMIC DNA]</scope>
    <source>
        <strain evidence="2">NY0173</strain>
    </source>
</reference>
<sequence length="370" mass="42204">MGYLPRGLAAAVAQTRVSELMASMNELEDQLRDQEQLEAAALEMRQHVAALRLQLNDAERDSARARQELTVVSRTSRQELQTLTTRATSLADALRQGKEGPQVGCQTDETWSDIQQRLTEHRGTVAALTDRLRRLTDEKEQMHARHHSAHAEVVHAREEQTRMQAECDSLRHLVSRLKAEKEEEIRHAQDARKESAKLKNDLKAAENEKLKLEYMCERAREREMTVAGNQRDLSTRLANLSRREGDLNARIGASHTLQEDLVRSIQLSKNAASGVGRREAELRTLIDETEELKHSIANRERRLKQREEAMVDTEESHKRALEEIDREAQASKEALAKAQQQRDTVRQEILALKDAQERLNVQSSDATELK</sequence>
<comment type="caution">
    <text evidence="2">The sequence shown here is derived from an EMBL/GenBank/DDBJ whole genome shotgun (WGS) entry which is preliminary data.</text>
</comment>